<evidence type="ECO:0000313" key="2">
    <source>
        <dbReference type="EMBL" id="WQD38600.1"/>
    </source>
</evidence>
<dbReference type="EMBL" id="CP139960">
    <property type="protein sequence ID" value="WQD38600.1"/>
    <property type="molecule type" value="Genomic_DNA"/>
</dbReference>
<proteinExistence type="predicted"/>
<dbReference type="InterPro" id="IPR032527">
    <property type="entry name" value="DUF4959"/>
</dbReference>
<dbReference type="InterPro" id="IPR033431">
    <property type="entry name" value="DUF5126"/>
</dbReference>
<dbReference type="RefSeq" id="WP_114791341.1">
    <property type="nucleotide sequence ID" value="NZ_CP139960.1"/>
</dbReference>
<accession>A0ABZ0W5Q5</accession>
<dbReference type="Gene3D" id="2.60.120.260">
    <property type="entry name" value="Galactose-binding domain-like"/>
    <property type="match status" value="1"/>
</dbReference>
<dbReference type="Proteomes" id="UP001325680">
    <property type="component" value="Chromosome"/>
</dbReference>
<evidence type="ECO:0000259" key="1">
    <source>
        <dbReference type="PROSITE" id="PS50022"/>
    </source>
</evidence>
<dbReference type="Pfam" id="PF17166">
    <property type="entry name" value="DUF5126"/>
    <property type="match status" value="1"/>
</dbReference>
<dbReference type="PROSITE" id="PS51257">
    <property type="entry name" value="PROKAR_LIPOPROTEIN"/>
    <property type="match status" value="1"/>
</dbReference>
<sequence>MKSRNSILITLLVAGVIVITSCAKTERLDHLDMSKPAPAQVFDVVVQPTPGGGIIKYKLPDDVNLSYVKAVYEVRPGTVQEAKASRYYDTIRVEGFGHMLDHSVKLISVGRNEKESDPLEISVRPLTPPVLSVFTTIDLSATFGGVKVAFENPSRENLAIVVMSDSTGKDTWAPVTTFFTSSPKAAFSARGMASKERRIGIFIRDRWGNRSDTLVKAITPLPETFISKTNFKLVKLPTDTWQNTFNYNIEKIWDGVTNNSENVWIVSATYAVPQWFTLDMGLTATFSRMKVYQRRAYPYIAPMIKSFEIYGSNNPDPDGGWNNWRLMGSFTSVKPSGLPFGSTTAEDVEYAVVNGEDFDFEPVNTFPARYIRFKTLETWAPGGGVQTSEISFWGEVN</sequence>
<dbReference type="SUPFAM" id="SSF49785">
    <property type="entry name" value="Galactose-binding domain-like"/>
    <property type="match status" value="1"/>
</dbReference>
<name>A0ABZ0W5Q5_9BACT</name>
<organism evidence="2 3">
    <name type="scientific">Niabella yanshanensis</name>
    <dbReference type="NCBI Taxonomy" id="577386"/>
    <lineage>
        <taxon>Bacteria</taxon>
        <taxon>Pseudomonadati</taxon>
        <taxon>Bacteroidota</taxon>
        <taxon>Chitinophagia</taxon>
        <taxon>Chitinophagales</taxon>
        <taxon>Chitinophagaceae</taxon>
        <taxon>Niabella</taxon>
    </lineage>
</organism>
<dbReference type="Pfam" id="PF16391">
    <property type="entry name" value="DUF5000"/>
    <property type="match status" value="1"/>
</dbReference>
<dbReference type="InterPro" id="IPR008979">
    <property type="entry name" value="Galactose-bd-like_sf"/>
</dbReference>
<feature type="domain" description="F5/8 type C" evidence="1">
    <location>
        <begin position="258"/>
        <end position="395"/>
    </location>
</feature>
<dbReference type="InterPro" id="IPR032164">
    <property type="entry name" value="DUF5000"/>
</dbReference>
<reference evidence="2 3" key="1">
    <citation type="submission" date="2023-12" db="EMBL/GenBank/DDBJ databases">
        <title>Genome sequencing and assembly of bacterial species from a model synthetic community.</title>
        <authorList>
            <person name="Hogle S.L."/>
        </authorList>
    </citation>
    <scope>NUCLEOTIDE SEQUENCE [LARGE SCALE GENOMIC DNA]</scope>
    <source>
        <strain evidence="2 3">HAMBI_3031</strain>
    </source>
</reference>
<dbReference type="PROSITE" id="PS50022">
    <property type="entry name" value="FA58C_3"/>
    <property type="match status" value="1"/>
</dbReference>
<keyword evidence="3" id="KW-1185">Reference proteome</keyword>
<dbReference type="InterPro" id="IPR000421">
    <property type="entry name" value="FA58C"/>
</dbReference>
<protein>
    <submittedName>
        <fullName evidence="2">DUF5000 domain-containing lipoprotein</fullName>
    </submittedName>
</protein>
<dbReference type="Pfam" id="PF16323">
    <property type="entry name" value="DUF4959"/>
    <property type="match status" value="1"/>
</dbReference>
<evidence type="ECO:0000313" key="3">
    <source>
        <dbReference type="Proteomes" id="UP001325680"/>
    </source>
</evidence>
<keyword evidence="2" id="KW-0449">Lipoprotein</keyword>
<gene>
    <name evidence="2" type="ORF">U0035_00375</name>
</gene>